<reference evidence="3 4" key="1">
    <citation type="submission" date="2014-02" db="EMBL/GenBank/DDBJ databases">
        <title>The small core and large imbalanced accessory genome model reveals a collaborative survival strategy of Sorangium cellulosum strains in nature.</title>
        <authorList>
            <person name="Han K."/>
            <person name="Peng R."/>
            <person name="Blom J."/>
            <person name="Li Y.-Z."/>
        </authorList>
    </citation>
    <scope>NUCLEOTIDE SEQUENCE [LARGE SCALE GENOMIC DNA]</scope>
    <source>
        <strain evidence="3 4">So0011-07</strain>
    </source>
</reference>
<comment type="caution">
    <text evidence="3">The sequence shown here is derived from an EMBL/GenBank/DDBJ whole genome shotgun (WGS) entry which is preliminary data.</text>
</comment>
<dbReference type="PROSITE" id="PS51257">
    <property type="entry name" value="PROKAR_LIPOPROTEIN"/>
    <property type="match status" value="1"/>
</dbReference>
<dbReference type="GO" id="GO:0008199">
    <property type="term" value="F:ferric iron binding"/>
    <property type="evidence" value="ECO:0007669"/>
    <property type="project" value="InterPro"/>
</dbReference>
<evidence type="ECO:0000313" key="3">
    <source>
        <dbReference type="EMBL" id="KYF80764.1"/>
    </source>
</evidence>
<keyword evidence="3" id="KW-0560">Oxidoreductase</keyword>
<dbReference type="GO" id="GO:0016702">
    <property type="term" value="F:oxidoreductase activity, acting on single donors with incorporation of molecular oxygen, incorporation of two atoms of oxygen"/>
    <property type="evidence" value="ECO:0007669"/>
    <property type="project" value="InterPro"/>
</dbReference>
<feature type="domain" description="Intradiol ring-cleavage dioxygenases" evidence="2">
    <location>
        <begin position="98"/>
        <end position="240"/>
    </location>
</feature>
<dbReference type="InterPro" id="IPR000627">
    <property type="entry name" value="Intradiol_dOase_C"/>
</dbReference>
<dbReference type="Proteomes" id="UP000075635">
    <property type="component" value="Unassembled WGS sequence"/>
</dbReference>
<accession>A0A150RKE7</accession>
<dbReference type="SUPFAM" id="SSF49482">
    <property type="entry name" value="Aromatic compound dioxygenase"/>
    <property type="match status" value="1"/>
</dbReference>
<evidence type="ECO:0000313" key="4">
    <source>
        <dbReference type="Proteomes" id="UP000075635"/>
    </source>
</evidence>
<sequence length="294" mass="30841">MKLGAFAVTAPAIVSCEEEEGAVGNDTGGSGGAGGGFGSTSTGWGTASSTSAASGATGTSSTTAGAEGEGGAGVESGDSLDPSIFEDAASCSMTTTDIEGPFFLDDNEIPDDINLFRSDIRDGHPGCEFRLYFRLLDGRNSCEPIPDAEVYIWHCDAQGYYSGFDNQDPSTPYAGPIERTPDNLDRFCRGVQLSDRNGIVGFTSLWPGWYAGRPVHVHLVARINGSTTRLITTQLYFDADFSAKVYASEPEYAARSTNIPASSLDPPRGNPAMPTMKHTPGLITATLNVVVNPA</sequence>
<name>A0A150RKE7_SORCE</name>
<proteinExistence type="predicted"/>
<dbReference type="Gene3D" id="2.60.130.10">
    <property type="entry name" value="Aromatic compound dioxygenase"/>
    <property type="match status" value="1"/>
</dbReference>
<feature type="compositionally biased region" description="Low complexity" evidence="1">
    <location>
        <begin position="39"/>
        <end position="66"/>
    </location>
</feature>
<dbReference type="InterPro" id="IPR015889">
    <property type="entry name" value="Intradiol_dOase_core"/>
</dbReference>
<keyword evidence="3" id="KW-0223">Dioxygenase</keyword>
<dbReference type="AlphaFoldDB" id="A0A150RKE7"/>
<organism evidence="3 4">
    <name type="scientific">Sorangium cellulosum</name>
    <name type="common">Polyangium cellulosum</name>
    <dbReference type="NCBI Taxonomy" id="56"/>
    <lineage>
        <taxon>Bacteria</taxon>
        <taxon>Pseudomonadati</taxon>
        <taxon>Myxococcota</taxon>
        <taxon>Polyangia</taxon>
        <taxon>Polyangiales</taxon>
        <taxon>Polyangiaceae</taxon>
        <taxon>Sorangium</taxon>
    </lineage>
</organism>
<protein>
    <submittedName>
        <fullName evidence="3">Protocatechuate 3,4-dioxygenase</fullName>
    </submittedName>
</protein>
<evidence type="ECO:0000256" key="1">
    <source>
        <dbReference type="SAM" id="MobiDB-lite"/>
    </source>
</evidence>
<feature type="region of interest" description="Disordered" evidence="1">
    <location>
        <begin position="21"/>
        <end position="79"/>
    </location>
</feature>
<dbReference type="PANTHER" id="PTHR34315">
    <property type="match status" value="1"/>
</dbReference>
<gene>
    <name evidence="3" type="ORF">BE17_12735</name>
</gene>
<evidence type="ECO:0000259" key="2">
    <source>
        <dbReference type="Pfam" id="PF00775"/>
    </source>
</evidence>
<dbReference type="EMBL" id="JEMB01002499">
    <property type="protein sequence ID" value="KYF80764.1"/>
    <property type="molecule type" value="Genomic_DNA"/>
</dbReference>
<dbReference type="PANTHER" id="PTHR34315:SF1">
    <property type="entry name" value="INTRADIOL RING-CLEAVAGE DIOXYGENASES DOMAIN-CONTAINING PROTEIN-RELATED"/>
    <property type="match status" value="1"/>
</dbReference>
<dbReference type="Pfam" id="PF00775">
    <property type="entry name" value="Dioxygenase_C"/>
    <property type="match status" value="1"/>
</dbReference>
<feature type="compositionally biased region" description="Gly residues" evidence="1">
    <location>
        <begin position="26"/>
        <end position="38"/>
    </location>
</feature>